<dbReference type="PANTHER" id="PTHR33525:SF3">
    <property type="entry name" value="RIBONUCLEASE Y"/>
    <property type="match status" value="1"/>
</dbReference>
<dbReference type="PROSITE" id="PS51833">
    <property type="entry name" value="HDOD"/>
    <property type="match status" value="1"/>
</dbReference>
<dbReference type="SUPFAM" id="SSF109604">
    <property type="entry name" value="HD-domain/PDEase-like"/>
    <property type="match status" value="1"/>
</dbReference>
<evidence type="ECO:0000313" key="3">
    <source>
        <dbReference type="Proteomes" id="UP000217265"/>
    </source>
</evidence>
<dbReference type="PANTHER" id="PTHR33525">
    <property type="match status" value="1"/>
</dbReference>
<dbReference type="KEGG" id="vbh:CMV30_09870"/>
<dbReference type="Pfam" id="PF08668">
    <property type="entry name" value="HDOD"/>
    <property type="match status" value="1"/>
</dbReference>
<name>A0A290QFX0_9BACT</name>
<reference evidence="2 3" key="1">
    <citation type="submission" date="2017-09" db="EMBL/GenBank/DDBJ databases">
        <title>Complete genome sequence of Verrucomicrobial strain HZ-65, isolated from freshwater.</title>
        <authorList>
            <person name="Choi A."/>
        </authorList>
    </citation>
    <scope>NUCLEOTIDE SEQUENCE [LARGE SCALE GENOMIC DNA]</scope>
    <source>
        <strain evidence="2 3">HZ-65</strain>
    </source>
</reference>
<dbReference type="GO" id="GO:0016301">
    <property type="term" value="F:kinase activity"/>
    <property type="evidence" value="ECO:0007669"/>
    <property type="project" value="UniProtKB-KW"/>
</dbReference>
<dbReference type="EMBL" id="CP023344">
    <property type="protein sequence ID" value="ATC64238.1"/>
    <property type="molecule type" value="Genomic_DNA"/>
</dbReference>
<evidence type="ECO:0000259" key="1">
    <source>
        <dbReference type="PROSITE" id="PS51833"/>
    </source>
</evidence>
<evidence type="ECO:0000313" key="2">
    <source>
        <dbReference type="EMBL" id="ATC64238.1"/>
    </source>
</evidence>
<dbReference type="AlphaFoldDB" id="A0A290QFX0"/>
<gene>
    <name evidence="2" type="ORF">CMV30_09870</name>
</gene>
<dbReference type="OrthoDB" id="9804751at2"/>
<sequence>MSSTSPITTTTPTKPPFRTYTDAEIMRRIDACPKLASLQSINRALAGLVNSEQSYNSQIAEIIRRDPSLTARLLRMVNSVYFGLTAKVNNIEEAVFYLGLRQIRELSMATPVIEELEKINRTSLRLPWKDLWKHSIGSAIMTREILATTTLLVDDDTDYIIGLLHNVGKVVLASAFPDEFAKIFETQFATPVEVCVRERELIGWDHARIGGYYLQRHQLSAEITDAVYYHNDPAAAPDHSFYAAAVQVADQLVRFAGIPGGFEKVDPIPEDAWLELPGWKILYGTEERETRLARAALSNSVQRLPTVLSGLV</sequence>
<keyword evidence="2" id="KW-0808">Transferase</keyword>
<dbReference type="Proteomes" id="UP000217265">
    <property type="component" value="Chromosome"/>
</dbReference>
<dbReference type="InterPro" id="IPR013976">
    <property type="entry name" value="HDOD"/>
</dbReference>
<organism evidence="2 3">
    <name type="scientific">Nibricoccus aquaticus</name>
    <dbReference type="NCBI Taxonomy" id="2576891"/>
    <lineage>
        <taxon>Bacteria</taxon>
        <taxon>Pseudomonadati</taxon>
        <taxon>Verrucomicrobiota</taxon>
        <taxon>Opitutia</taxon>
        <taxon>Opitutales</taxon>
        <taxon>Opitutaceae</taxon>
        <taxon>Nibricoccus</taxon>
    </lineage>
</organism>
<feature type="domain" description="HDOD" evidence="1">
    <location>
        <begin position="35"/>
        <end position="233"/>
    </location>
</feature>
<protein>
    <submittedName>
        <fullName evidence="2">Histidine kinase</fullName>
    </submittedName>
</protein>
<dbReference type="Gene3D" id="1.10.3210.10">
    <property type="entry name" value="Hypothetical protein af1432"/>
    <property type="match status" value="1"/>
</dbReference>
<dbReference type="RefSeq" id="WP_096055870.1">
    <property type="nucleotide sequence ID" value="NZ_CP023344.1"/>
</dbReference>
<keyword evidence="3" id="KW-1185">Reference proteome</keyword>
<proteinExistence type="predicted"/>
<dbReference type="InterPro" id="IPR052340">
    <property type="entry name" value="RNase_Y/CdgJ"/>
</dbReference>
<accession>A0A290QFX0</accession>
<keyword evidence="2" id="KW-0418">Kinase</keyword>